<evidence type="ECO:0000259" key="1">
    <source>
        <dbReference type="Pfam" id="PF00248"/>
    </source>
</evidence>
<protein>
    <submittedName>
        <fullName evidence="2">Aldo/keto reductase</fullName>
    </submittedName>
</protein>
<dbReference type="SUPFAM" id="SSF51430">
    <property type="entry name" value="NAD(P)-linked oxidoreductase"/>
    <property type="match status" value="1"/>
</dbReference>
<dbReference type="EMBL" id="JADWYK010000009">
    <property type="protein sequence ID" value="MBG8554812.1"/>
    <property type="molecule type" value="Genomic_DNA"/>
</dbReference>
<dbReference type="CDD" id="cd19097">
    <property type="entry name" value="AKR_unchar"/>
    <property type="match status" value="1"/>
</dbReference>
<gene>
    <name evidence="2" type="ORF">I5L79_14745</name>
</gene>
<dbReference type="Pfam" id="PF00248">
    <property type="entry name" value="Aldo_ket_red"/>
    <property type="match status" value="1"/>
</dbReference>
<keyword evidence="3" id="KW-1185">Reference proteome</keyword>
<organism evidence="2 3">
    <name type="scientific">Hymenobacter guriensis</name>
    <dbReference type="NCBI Taxonomy" id="2793065"/>
    <lineage>
        <taxon>Bacteria</taxon>
        <taxon>Pseudomonadati</taxon>
        <taxon>Bacteroidota</taxon>
        <taxon>Cytophagia</taxon>
        <taxon>Cytophagales</taxon>
        <taxon>Hymenobacteraceae</taxon>
        <taxon>Hymenobacter</taxon>
    </lineage>
</organism>
<feature type="domain" description="NADP-dependent oxidoreductase" evidence="1">
    <location>
        <begin position="8"/>
        <end position="263"/>
    </location>
</feature>
<dbReference type="PANTHER" id="PTHR42686:SF1">
    <property type="entry name" value="GH17980P-RELATED"/>
    <property type="match status" value="1"/>
</dbReference>
<dbReference type="Proteomes" id="UP000601099">
    <property type="component" value="Unassembled WGS sequence"/>
</dbReference>
<evidence type="ECO:0000313" key="3">
    <source>
        <dbReference type="Proteomes" id="UP000601099"/>
    </source>
</evidence>
<evidence type="ECO:0000313" key="2">
    <source>
        <dbReference type="EMBL" id="MBG8554812.1"/>
    </source>
</evidence>
<sequence>MMQDFAQRLALGTAQLGLAYGINNTTGQPSLAQAAALLKAAQEIGITLLDTAAAYGDSETRLGQLLPALAKPWFRLVTKVAAGSRSEVTSQLRASLQRLGQQRVYGVLFHDFAGQQQWPEAWGALQAAQQAGQTERIGVSLYHPWQAEWLLEKRLPVSLVQLPLNVLDQRFVPLLPVLEAAGIEVHVRSAFLQGLLLRNPEQLSAFFAPLRGKLQRLHQLAADYQLPLEALLLLFAASFPQISRLVVGVDSVENLRENVQAGQYLTQFNQVRTALATFAEHDDTFILPYAWPR</sequence>
<proteinExistence type="predicted"/>
<accession>A0ABS0L3X1</accession>
<dbReference type="InterPro" id="IPR023210">
    <property type="entry name" value="NADP_OxRdtase_dom"/>
</dbReference>
<dbReference type="InterPro" id="IPR020471">
    <property type="entry name" value="AKR"/>
</dbReference>
<comment type="caution">
    <text evidence="2">The sequence shown here is derived from an EMBL/GenBank/DDBJ whole genome shotgun (WGS) entry which is preliminary data.</text>
</comment>
<reference evidence="2 3" key="1">
    <citation type="submission" date="2020-11" db="EMBL/GenBank/DDBJ databases">
        <title>Hymenobacter sp.</title>
        <authorList>
            <person name="Kim M.K."/>
        </authorList>
    </citation>
    <scope>NUCLEOTIDE SEQUENCE [LARGE SCALE GENOMIC DNA]</scope>
    <source>
        <strain evidence="2 3">BT594</strain>
    </source>
</reference>
<dbReference type="PANTHER" id="PTHR42686">
    <property type="entry name" value="GH17980P-RELATED"/>
    <property type="match status" value="1"/>
</dbReference>
<name>A0ABS0L3X1_9BACT</name>
<dbReference type="InterPro" id="IPR036812">
    <property type="entry name" value="NAD(P)_OxRdtase_dom_sf"/>
</dbReference>
<dbReference type="Gene3D" id="3.20.20.100">
    <property type="entry name" value="NADP-dependent oxidoreductase domain"/>
    <property type="match status" value="1"/>
</dbReference>